<reference evidence="1 2" key="1">
    <citation type="journal article" date="2018" name="Front. Plant Sci.">
        <title>Red Clover (Trifolium pratense) and Zigzag Clover (T. medium) - A Picture of Genomic Similarities and Differences.</title>
        <authorList>
            <person name="Dluhosova J."/>
            <person name="Istvanek J."/>
            <person name="Nedelnik J."/>
            <person name="Repkova J."/>
        </authorList>
    </citation>
    <scope>NUCLEOTIDE SEQUENCE [LARGE SCALE GENOMIC DNA]</scope>
    <source>
        <strain evidence="2">cv. 10/8</strain>
        <tissue evidence="1">Leaf</tissue>
    </source>
</reference>
<name>A0A392WDJ1_9FABA</name>
<accession>A0A392WDJ1</accession>
<evidence type="ECO:0000313" key="1">
    <source>
        <dbReference type="EMBL" id="MCI97111.1"/>
    </source>
</evidence>
<protein>
    <submittedName>
        <fullName evidence="1">Uncharacterized protein</fullName>
    </submittedName>
</protein>
<comment type="caution">
    <text evidence="1">The sequence shown here is derived from an EMBL/GenBank/DDBJ whole genome shotgun (WGS) entry which is preliminary data.</text>
</comment>
<keyword evidence="2" id="KW-1185">Reference proteome</keyword>
<dbReference type="AlphaFoldDB" id="A0A392WDJ1"/>
<dbReference type="EMBL" id="LXQA011433088">
    <property type="protein sequence ID" value="MCI97111.1"/>
    <property type="molecule type" value="Genomic_DNA"/>
</dbReference>
<evidence type="ECO:0000313" key="2">
    <source>
        <dbReference type="Proteomes" id="UP000265520"/>
    </source>
</evidence>
<sequence length="27" mass="3174">SDCIADREEPSWEQVALKLRAERSQQE</sequence>
<proteinExistence type="predicted"/>
<organism evidence="1 2">
    <name type="scientific">Trifolium medium</name>
    <dbReference type="NCBI Taxonomy" id="97028"/>
    <lineage>
        <taxon>Eukaryota</taxon>
        <taxon>Viridiplantae</taxon>
        <taxon>Streptophyta</taxon>
        <taxon>Embryophyta</taxon>
        <taxon>Tracheophyta</taxon>
        <taxon>Spermatophyta</taxon>
        <taxon>Magnoliopsida</taxon>
        <taxon>eudicotyledons</taxon>
        <taxon>Gunneridae</taxon>
        <taxon>Pentapetalae</taxon>
        <taxon>rosids</taxon>
        <taxon>fabids</taxon>
        <taxon>Fabales</taxon>
        <taxon>Fabaceae</taxon>
        <taxon>Papilionoideae</taxon>
        <taxon>50 kb inversion clade</taxon>
        <taxon>NPAAA clade</taxon>
        <taxon>Hologalegina</taxon>
        <taxon>IRL clade</taxon>
        <taxon>Trifolieae</taxon>
        <taxon>Trifolium</taxon>
    </lineage>
</organism>
<dbReference type="Proteomes" id="UP000265520">
    <property type="component" value="Unassembled WGS sequence"/>
</dbReference>
<feature type="non-terminal residue" evidence="1">
    <location>
        <position position="1"/>
    </location>
</feature>